<evidence type="ECO:0000256" key="4">
    <source>
        <dbReference type="ARBA" id="ARBA00022801"/>
    </source>
</evidence>
<dbReference type="GO" id="GO:0046872">
    <property type="term" value="F:metal ion binding"/>
    <property type="evidence" value="ECO:0007669"/>
    <property type="project" value="UniProtKB-KW"/>
</dbReference>
<dbReference type="InterPro" id="IPR003337">
    <property type="entry name" value="Trehalose_PPase"/>
</dbReference>
<dbReference type="InterPro" id="IPR044651">
    <property type="entry name" value="OTSB-like"/>
</dbReference>
<reference evidence="8" key="1">
    <citation type="submission" date="2016-11" db="EMBL/GenBank/DDBJ databases">
        <authorList>
            <person name="Varghese N."/>
            <person name="Submissions S."/>
        </authorList>
    </citation>
    <scope>NUCLEOTIDE SEQUENCE [LARGE SCALE GENOMIC DNA]</scope>
    <source>
        <strain evidence="8">DSM 19514</strain>
    </source>
</reference>
<dbReference type="Gene3D" id="3.40.50.1000">
    <property type="entry name" value="HAD superfamily/HAD-like"/>
    <property type="match status" value="1"/>
</dbReference>
<dbReference type="Pfam" id="PF02358">
    <property type="entry name" value="Trehalose_PPase"/>
    <property type="match status" value="1"/>
</dbReference>
<comment type="pathway">
    <text evidence="2 6">Glycan biosynthesis; trehalose biosynthesis.</text>
</comment>
<dbReference type="EC" id="3.1.3.12" evidence="6"/>
<evidence type="ECO:0000313" key="8">
    <source>
        <dbReference type="Proteomes" id="UP000184295"/>
    </source>
</evidence>
<dbReference type="Gene3D" id="3.30.70.1020">
    <property type="entry name" value="Trehalose-6-phosphate phosphatase related protein, domain 2"/>
    <property type="match status" value="1"/>
</dbReference>
<dbReference type="AlphaFoldDB" id="A0A1M4TJ33"/>
<name>A0A1M4TJ33_9ACTN</name>
<evidence type="ECO:0000313" key="7">
    <source>
        <dbReference type="EMBL" id="SHE44512.1"/>
    </source>
</evidence>
<keyword evidence="8" id="KW-1185">Reference proteome</keyword>
<proteinExistence type="inferred from homology"/>
<dbReference type="PANTHER" id="PTHR43768">
    <property type="entry name" value="TREHALOSE 6-PHOSPHATE PHOSPHATASE"/>
    <property type="match status" value="1"/>
</dbReference>
<comment type="cofactor">
    <cofactor evidence="6">
        <name>Mg(2+)</name>
        <dbReference type="ChEBI" id="CHEBI:18420"/>
    </cofactor>
</comment>
<dbReference type="GO" id="GO:0004805">
    <property type="term" value="F:trehalose-phosphatase activity"/>
    <property type="evidence" value="ECO:0007669"/>
    <property type="project" value="UniProtKB-EC"/>
</dbReference>
<sequence>MRKRYFDLAVLTDFDGTIADIVTDPMSAKPQAQAISALVEISKVAGLVGVVSGRPLDFLRSQLPESLFFAALVVGSYGEEVSLPGTSELETVQRSSATHMVSTTARLREALDYARSKVTPEIIELEEKPFSFTIHYRREPQMRESVELLSQEIVSKFSLTAMDAKMAKEFFFGQKPSKGSAIERFTKEFGYIVYMGDDTSDLEVFEYLKGARQFGHCSLSVAVASSESPQRLVEAADFFVSSPREAGRWLHTLSVAVTRNCI</sequence>
<dbReference type="UniPathway" id="UPA00299"/>
<dbReference type="PANTHER" id="PTHR43768:SF3">
    <property type="entry name" value="TREHALOSE 6-PHOSPHATE PHOSPHATASE"/>
    <property type="match status" value="1"/>
</dbReference>
<keyword evidence="6" id="KW-0479">Metal-binding</keyword>
<dbReference type="InterPro" id="IPR036412">
    <property type="entry name" value="HAD-like_sf"/>
</dbReference>
<protein>
    <recommendedName>
        <fullName evidence="6">Trehalose 6-phosphate phosphatase</fullName>
        <ecNumber evidence="6">3.1.3.12</ecNumber>
    </recommendedName>
</protein>
<evidence type="ECO:0000256" key="2">
    <source>
        <dbReference type="ARBA" id="ARBA00005199"/>
    </source>
</evidence>
<organism evidence="7 8">
    <name type="scientific">Ferrithrix thermotolerans DSM 19514</name>
    <dbReference type="NCBI Taxonomy" id="1121881"/>
    <lineage>
        <taxon>Bacteria</taxon>
        <taxon>Bacillati</taxon>
        <taxon>Actinomycetota</taxon>
        <taxon>Acidimicrobiia</taxon>
        <taxon>Acidimicrobiales</taxon>
        <taxon>Acidimicrobiaceae</taxon>
        <taxon>Ferrithrix</taxon>
    </lineage>
</organism>
<dbReference type="RefSeq" id="WP_178138684.1">
    <property type="nucleotide sequence ID" value="NZ_FQUL01000005.1"/>
</dbReference>
<evidence type="ECO:0000256" key="6">
    <source>
        <dbReference type="RuleBase" id="RU361117"/>
    </source>
</evidence>
<comment type="function">
    <text evidence="5 6">Removes the phosphate from trehalose 6-phosphate to produce free trehalose.</text>
</comment>
<comment type="similarity">
    <text evidence="3 6">Belongs to the trehalose phosphatase family.</text>
</comment>
<dbReference type="NCBIfam" id="TIGR00685">
    <property type="entry name" value="T6PP"/>
    <property type="match status" value="1"/>
</dbReference>
<dbReference type="InterPro" id="IPR006379">
    <property type="entry name" value="HAD-SF_hydro_IIB"/>
</dbReference>
<keyword evidence="4 6" id="KW-0378">Hydrolase</keyword>
<dbReference type="Proteomes" id="UP000184295">
    <property type="component" value="Unassembled WGS sequence"/>
</dbReference>
<evidence type="ECO:0000256" key="5">
    <source>
        <dbReference type="ARBA" id="ARBA00024179"/>
    </source>
</evidence>
<dbReference type="STRING" id="1121881.SAMN02745225_00642"/>
<keyword evidence="6" id="KW-0460">Magnesium</keyword>
<dbReference type="InterPro" id="IPR023214">
    <property type="entry name" value="HAD_sf"/>
</dbReference>
<comment type="catalytic activity">
    <reaction evidence="1 6">
        <text>alpha,alpha-trehalose 6-phosphate + H2O = alpha,alpha-trehalose + phosphate</text>
        <dbReference type="Rhea" id="RHEA:23420"/>
        <dbReference type="ChEBI" id="CHEBI:15377"/>
        <dbReference type="ChEBI" id="CHEBI:16551"/>
        <dbReference type="ChEBI" id="CHEBI:43474"/>
        <dbReference type="ChEBI" id="CHEBI:58429"/>
        <dbReference type="EC" id="3.1.3.12"/>
    </reaction>
</comment>
<evidence type="ECO:0000256" key="3">
    <source>
        <dbReference type="ARBA" id="ARBA00008770"/>
    </source>
</evidence>
<dbReference type="NCBIfam" id="TIGR01484">
    <property type="entry name" value="HAD-SF-IIB"/>
    <property type="match status" value="1"/>
</dbReference>
<dbReference type="SUPFAM" id="SSF56784">
    <property type="entry name" value="HAD-like"/>
    <property type="match status" value="1"/>
</dbReference>
<dbReference type="GO" id="GO:0005992">
    <property type="term" value="P:trehalose biosynthetic process"/>
    <property type="evidence" value="ECO:0007669"/>
    <property type="project" value="UniProtKB-UniPathway"/>
</dbReference>
<accession>A0A1M4TJ33</accession>
<gene>
    <name evidence="7" type="ORF">SAMN02745225_00642</name>
</gene>
<dbReference type="EMBL" id="FQUL01000005">
    <property type="protein sequence ID" value="SHE44512.1"/>
    <property type="molecule type" value="Genomic_DNA"/>
</dbReference>
<evidence type="ECO:0000256" key="1">
    <source>
        <dbReference type="ARBA" id="ARBA00000500"/>
    </source>
</evidence>